<sequence length="84" mass="8864">MQEVTGSIPVISTRKKHRTEMCGAFLVSAVLNSLSHGLHRDSSLGEGALGIAVIFPAKVQSLRTRQLRPLRAPAPAPPKGGAKP</sequence>
<dbReference type="EMBL" id="NMTZ01000026">
    <property type="protein sequence ID" value="PDX83522.1"/>
    <property type="molecule type" value="Genomic_DNA"/>
</dbReference>
<comment type="caution">
    <text evidence="1">The sequence shown here is derived from an EMBL/GenBank/DDBJ whole genome shotgun (WGS) entry which is preliminary data.</text>
</comment>
<dbReference type="AlphaFoldDB" id="A0A2A7AWS7"/>
<name>A0A2A7AWS7_9FIRM</name>
<dbReference type="Proteomes" id="UP000220480">
    <property type="component" value="Unassembled WGS sequence"/>
</dbReference>
<evidence type="ECO:0000313" key="2">
    <source>
        <dbReference type="Proteomes" id="UP000220480"/>
    </source>
</evidence>
<protein>
    <submittedName>
        <fullName evidence="1">Uncharacterized protein</fullName>
    </submittedName>
</protein>
<gene>
    <name evidence="1" type="ORF">CGS59_11625</name>
</gene>
<accession>A0A2A7AWS7</accession>
<organism evidence="1 2">
    <name type="scientific">Faecalibacterium prausnitzii</name>
    <dbReference type="NCBI Taxonomy" id="853"/>
    <lineage>
        <taxon>Bacteria</taxon>
        <taxon>Bacillati</taxon>
        <taxon>Bacillota</taxon>
        <taxon>Clostridia</taxon>
        <taxon>Eubacteriales</taxon>
        <taxon>Oscillospiraceae</taxon>
        <taxon>Faecalibacterium</taxon>
    </lineage>
</organism>
<evidence type="ECO:0000313" key="1">
    <source>
        <dbReference type="EMBL" id="PDX83522.1"/>
    </source>
</evidence>
<proteinExistence type="predicted"/>
<reference evidence="1 2" key="1">
    <citation type="journal article" date="2017" name="Front. Microbiol.">
        <title>New Insights into the Diversity of the Genus Faecalibacterium.</title>
        <authorList>
            <person name="Benevides L."/>
            <person name="Burman S."/>
            <person name="Martin R."/>
            <person name="Robert V."/>
            <person name="Thomas M."/>
            <person name="Miquel S."/>
            <person name="Chain F."/>
            <person name="Sokol H."/>
            <person name="Bermudez-Humaran L.G."/>
            <person name="Morrison M."/>
            <person name="Langella P."/>
            <person name="Azevedo V.A."/>
            <person name="Chatel J.M."/>
            <person name="Soares S."/>
        </authorList>
    </citation>
    <scope>NUCLEOTIDE SEQUENCE [LARGE SCALE GENOMIC DNA]</scope>
    <source>
        <strain evidence="1 2">CNCM I 4644</strain>
    </source>
</reference>